<dbReference type="Pfam" id="PF02949">
    <property type="entry name" value="7tm_6"/>
    <property type="match status" value="1"/>
</dbReference>
<reference evidence="11 12" key="1">
    <citation type="submission" date="2017-07" db="EMBL/GenBank/DDBJ databases">
        <authorList>
            <person name="Talla V."/>
            <person name="Backstrom N."/>
        </authorList>
    </citation>
    <scope>NUCLEOTIDE SEQUENCE [LARGE SCALE GENOMIC DNA]</scope>
</reference>
<dbReference type="AlphaFoldDB" id="A0A5E4Q020"/>
<dbReference type="EMBL" id="FZQP02000937">
    <property type="protein sequence ID" value="VVC91016.1"/>
    <property type="molecule type" value="Genomic_DNA"/>
</dbReference>
<evidence type="ECO:0000256" key="1">
    <source>
        <dbReference type="ARBA" id="ARBA00004651"/>
    </source>
</evidence>
<evidence type="ECO:0000256" key="7">
    <source>
        <dbReference type="ARBA" id="ARBA00023136"/>
    </source>
</evidence>
<evidence type="ECO:0000256" key="8">
    <source>
        <dbReference type="ARBA" id="ARBA00023170"/>
    </source>
</evidence>
<dbReference type="GO" id="GO:0005886">
    <property type="term" value="C:plasma membrane"/>
    <property type="evidence" value="ECO:0007669"/>
    <property type="project" value="UniProtKB-SubCell"/>
</dbReference>
<keyword evidence="4 10" id="KW-0812">Transmembrane</keyword>
<keyword evidence="9" id="KW-0807">Transducer</keyword>
<dbReference type="GO" id="GO:0007165">
    <property type="term" value="P:signal transduction"/>
    <property type="evidence" value="ECO:0007669"/>
    <property type="project" value="UniProtKB-KW"/>
</dbReference>
<keyword evidence="3" id="KW-0716">Sensory transduction</keyword>
<proteinExistence type="predicted"/>
<keyword evidence="8" id="KW-0675">Receptor</keyword>
<evidence type="ECO:0000256" key="5">
    <source>
        <dbReference type="ARBA" id="ARBA00022725"/>
    </source>
</evidence>
<comment type="subcellular location">
    <subcellularLocation>
        <location evidence="1">Cell membrane</location>
        <topology evidence="1">Multi-pass membrane protein</topology>
    </subcellularLocation>
</comment>
<evidence type="ECO:0000256" key="4">
    <source>
        <dbReference type="ARBA" id="ARBA00022692"/>
    </source>
</evidence>
<evidence type="ECO:0000256" key="2">
    <source>
        <dbReference type="ARBA" id="ARBA00022475"/>
    </source>
</evidence>
<evidence type="ECO:0000313" key="12">
    <source>
        <dbReference type="Proteomes" id="UP000324832"/>
    </source>
</evidence>
<dbReference type="GO" id="GO:0004984">
    <property type="term" value="F:olfactory receptor activity"/>
    <property type="evidence" value="ECO:0007669"/>
    <property type="project" value="InterPro"/>
</dbReference>
<dbReference type="GO" id="GO:0005549">
    <property type="term" value="F:odorant binding"/>
    <property type="evidence" value="ECO:0007669"/>
    <property type="project" value="InterPro"/>
</dbReference>
<sequence>MAFENTINCFKVNEKFWKFLGIHPESLGHYYDIYAKTFIFILENRSHCFLHFKSYTRPISIYNAYYFVNKTGATRLQLFIHIGKYNAKVYLSYLFLPMHRNAFPYAQFCDLIEEVFSVSLFAQFSVAAGVICVCLFRFTLSRRFKGSLRLFVERANRPLSITGWKMFPLSLNTFSSIMNSSYSFFTLLRHMQSRQS</sequence>
<evidence type="ECO:0000256" key="6">
    <source>
        <dbReference type="ARBA" id="ARBA00022989"/>
    </source>
</evidence>
<keyword evidence="2" id="KW-1003">Cell membrane</keyword>
<keyword evidence="5" id="KW-0552">Olfaction</keyword>
<dbReference type="PANTHER" id="PTHR21137">
    <property type="entry name" value="ODORANT RECEPTOR"/>
    <property type="match status" value="1"/>
</dbReference>
<accession>A0A5E4Q020</accession>
<dbReference type="PANTHER" id="PTHR21137:SF35">
    <property type="entry name" value="ODORANT RECEPTOR 19A-RELATED"/>
    <property type="match status" value="1"/>
</dbReference>
<protein>
    <submittedName>
        <fullName evidence="11">Uncharacterized protein</fullName>
    </submittedName>
</protein>
<evidence type="ECO:0000256" key="9">
    <source>
        <dbReference type="ARBA" id="ARBA00023224"/>
    </source>
</evidence>
<feature type="transmembrane region" description="Helical" evidence="10">
    <location>
        <begin position="120"/>
        <end position="140"/>
    </location>
</feature>
<dbReference type="InterPro" id="IPR004117">
    <property type="entry name" value="7tm6_olfct_rcpt"/>
</dbReference>
<evidence type="ECO:0000256" key="10">
    <source>
        <dbReference type="SAM" id="Phobius"/>
    </source>
</evidence>
<keyword evidence="12" id="KW-1185">Reference proteome</keyword>
<evidence type="ECO:0000313" key="11">
    <source>
        <dbReference type="EMBL" id="VVC91016.1"/>
    </source>
</evidence>
<dbReference type="Proteomes" id="UP000324832">
    <property type="component" value="Unassembled WGS sequence"/>
</dbReference>
<evidence type="ECO:0000256" key="3">
    <source>
        <dbReference type="ARBA" id="ARBA00022606"/>
    </source>
</evidence>
<keyword evidence="6 10" id="KW-1133">Transmembrane helix</keyword>
<keyword evidence="7 10" id="KW-0472">Membrane</keyword>
<gene>
    <name evidence="11" type="ORF">LSINAPIS_LOCUS3799</name>
</gene>
<name>A0A5E4Q020_9NEOP</name>
<organism evidence="11 12">
    <name type="scientific">Leptidea sinapis</name>
    <dbReference type="NCBI Taxonomy" id="189913"/>
    <lineage>
        <taxon>Eukaryota</taxon>
        <taxon>Metazoa</taxon>
        <taxon>Ecdysozoa</taxon>
        <taxon>Arthropoda</taxon>
        <taxon>Hexapoda</taxon>
        <taxon>Insecta</taxon>
        <taxon>Pterygota</taxon>
        <taxon>Neoptera</taxon>
        <taxon>Endopterygota</taxon>
        <taxon>Lepidoptera</taxon>
        <taxon>Glossata</taxon>
        <taxon>Ditrysia</taxon>
        <taxon>Papilionoidea</taxon>
        <taxon>Pieridae</taxon>
        <taxon>Dismorphiinae</taxon>
        <taxon>Leptidea</taxon>
    </lineage>
</organism>